<evidence type="ECO:0000313" key="2">
    <source>
        <dbReference type="Proteomes" id="UP000054693"/>
    </source>
</evidence>
<sequence length="63" mass="7457">MATLFVLNTFRSCAKEKNLVVELPIQYQFSSQEQSLVTYLMERNPFVCRFENRSHNKSLEIIN</sequence>
<dbReference type="Proteomes" id="UP000054693">
    <property type="component" value="Unassembled WGS sequence"/>
</dbReference>
<dbReference type="EMBL" id="LNZA01000001">
    <property type="protein sequence ID" value="KTD74374.1"/>
    <property type="molecule type" value="Genomic_DNA"/>
</dbReference>
<accession>A0A0W0ZZ98</accession>
<keyword evidence="2" id="KW-1185">Reference proteome</keyword>
<reference evidence="1 2" key="1">
    <citation type="submission" date="2015-11" db="EMBL/GenBank/DDBJ databases">
        <title>Genomic analysis of 38 Legionella species identifies large and diverse effector repertoires.</title>
        <authorList>
            <person name="Burstein D."/>
            <person name="Amaro F."/>
            <person name="Zusman T."/>
            <person name="Lifshitz Z."/>
            <person name="Cohen O."/>
            <person name="Gilbert J.A."/>
            <person name="Pupko T."/>
            <person name="Shuman H.A."/>
            <person name="Segal G."/>
        </authorList>
    </citation>
    <scope>NUCLEOTIDE SEQUENCE [LARGE SCALE GENOMIC DNA]</scope>
    <source>
        <strain evidence="1 2">ATCC 49180</strain>
    </source>
</reference>
<proteinExistence type="predicted"/>
<comment type="caution">
    <text evidence="1">The sequence shown here is derived from an EMBL/GenBank/DDBJ whole genome shotgun (WGS) entry which is preliminary data.</text>
</comment>
<protein>
    <submittedName>
        <fullName evidence="1">Uncharacterized protein</fullName>
    </submittedName>
</protein>
<dbReference type="AlphaFoldDB" id="A0A0W0ZZ98"/>
<gene>
    <name evidence="1" type="ORF">Ltuc_2221</name>
</gene>
<organism evidence="1 2">
    <name type="scientific">Legionella tucsonensis</name>
    <dbReference type="NCBI Taxonomy" id="40335"/>
    <lineage>
        <taxon>Bacteria</taxon>
        <taxon>Pseudomonadati</taxon>
        <taxon>Pseudomonadota</taxon>
        <taxon>Gammaproteobacteria</taxon>
        <taxon>Legionellales</taxon>
        <taxon>Legionellaceae</taxon>
        <taxon>Legionella</taxon>
    </lineage>
</organism>
<dbReference type="STRING" id="40335.Ltuc_2221"/>
<dbReference type="PATRIC" id="fig|40335.7.peg.2368"/>
<name>A0A0W0ZZ98_9GAMM</name>
<evidence type="ECO:0000313" key="1">
    <source>
        <dbReference type="EMBL" id="KTD74374.1"/>
    </source>
</evidence>